<dbReference type="Pfam" id="PF03144">
    <property type="entry name" value="GTP_EFTU_D2"/>
    <property type="match status" value="1"/>
</dbReference>
<dbReference type="Pfam" id="PF25461">
    <property type="entry name" value="Beta-barrel_SelB"/>
    <property type="match status" value="1"/>
</dbReference>
<keyword evidence="6" id="KW-0342">GTP-binding</keyword>
<evidence type="ECO:0000313" key="11">
    <source>
        <dbReference type="Proteomes" id="UP000256679"/>
    </source>
</evidence>
<dbReference type="Proteomes" id="UP000256679">
    <property type="component" value="Unassembled WGS sequence"/>
</dbReference>
<dbReference type="GO" id="GO:0003723">
    <property type="term" value="F:RNA binding"/>
    <property type="evidence" value="ECO:0007669"/>
    <property type="project" value="InterPro"/>
</dbReference>
<feature type="non-terminal residue" evidence="10">
    <location>
        <position position="349"/>
    </location>
</feature>
<organism evidence="10 11">
    <name type="scientific">Paracoccus thiocyanatus</name>
    <dbReference type="NCBI Taxonomy" id="34006"/>
    <lineage>
        <taxon>Bacteria</taxon>
        <taxon>Pseudomonadati</taxon>
        <taxon>Pseudomonadota</taxon>
        <taxon>Alphaproteobacteria</taxon>
        <taxon>Rhodobacterales</taxon>
        <taxon>Paracoccaceae</taxon>
        <taxon>Paracoccus</taxon>
    </lineage>
</organism>
<evidence type="ECO:0000256" key="1">
    <source>
        <dbReference type="ARBA" id="ARBA00004496"/>
    </source>
</evidence>
<dbReference type="CDD" id="cd04171">
    <property type="entry name" value="SelB"/>
    <property type="match status" value="1"/>
</dbReference>
<dbReference type="GO" id="GO:0004020">
    <property type="term" value="F:adenylylsulfate kinase activity"/>
    <property type="evidence" value="ECO:0007669"/>
    <property type="project" value="UniProtKB-EC"/>
</dbReference>
<dbReference type="GO" id="GO:0003746">
    <property type="term" value="F:translation elongation factor activity"/>
    <property type="evidence" value="ECO:0007669"/>
    <property type="project" value="UniProtKB-KW"/>
</dbReference>
<dbReference type="Pfam" id="PF00009">
    <property type="entry name" value="GTP_EFTU"/>
    <property type="match status" value="1"/>
</dbReference>
<dbReference type="EMBL" id="QFCQ01000059">
    <property type="protein sequence ID" value="RDW12929.1"/>
    <property type="molecule type" value="Genomic_DNA"/>
</dbReference>
<name>A0A3D8PCN6_9RHOB</name>
<dbReference type="PANTHER" id="PTHR43721">
    <property type="entry name" value="ELONGATION FACTOR TU-RELATED"/>
    <property type="match status" value="1"/>
</dbReference>
<dbReference type="InterPro" id="IPR009001">
    <property type="entry name" value="Transl_elong_EF1A/Init_IF2_C"/>
</dbReference>
<evidence type="ECO:0000313" key="10">
    <source>
        <dbReference type="EMBL" id="RDW12929.1"/>
    </source>
</evidence>
<reference evidence="10 11" key="1">
    <citation type="submission" date="2018-05" db="EMBL/GenBank/DDBJ databases">
        <title>Whole genome sequencing of Paracoccus thiocyanatus SST.</title>
        <authorList>
            <person name="Ghosh W."/>
            <person name="Rameez M.J."/>
            <person name="Roy C."/>
        </authorList>
    </citation>
    <scope>NUCLEOTIDE SEQUENCE [LARGE SCALE GENOMIC DNA]</scope>
    <source>
        <strain evidence="10 11">SST</strain>
    </source>
</reference>
<dbReference type="InterPro" id="IPR000795">
    <property type="entry name" value="T_Tr_GTP-bd_dom"/>
</dbReference>
<accession>A0A3D8PCN6</accession>
<dbReference type="PANTHER" id="PTHR43721:SF22">
    <property type="entry name" value="ELONGATION FACTOR TU, MITOCHONDRIAL"/>
    <property type="match status" value="1"/>
</dbReference>
<evidence type="ECO:0000256" key="8">
    <source>
        <dbReference type="ARBA" id="ARBA00031615"/>
    </source>
</evidence>
<evidence type="ECO:0000259" key="9">
    <source>
        <dbReference type="PROSITE" id="PS51722"/>
    </source>
</evidence>
<dbReference type="GO" id="GO:0001514">
    <property type="term" value="P:selenocysteine incorporation"/>
    <property type="evidence" value="ECO:0007669"/>
    <property type="project" value="InterPro"/>
</dbReference>
<gene>
    <name evidence="10" type="primary">selB</name>
    <name evidence="10" type="ORF">DIE28_11040</name>
</gene>
<dbReference type="GO" id="GO:0005737">
    <property type="term" value="C:cytoplasm"/>
    <property type="evidence" value="ECO:0007669"/>
    <property type="project" value="UniProtKB-SubCell"/>
</dbReference>
<evidence type="ECO:0000256" key="7">
    <source>
        <dbReference type="ARBA" id="ARBA00025526"/>
    </source>
</evidence>
<dbReference type="InterPro" id="IPR057335">
    <property type="entry name" value="Beta-barrel_SelB"/>
</dbReference>
<dbReference type="GO" id="GO:0005525">
    <property type="term" value="F:GTP binding"/>
    <property type="evidence" value="ECO:0007669"/>
    <property type="project" value="UniProtKB-KW"/>
</dbReference>
<dbReference type="Gene3D" id="3.40.50.300">
    <property type="entry name" value="P-loop containing nucleotide triphosphate hydrolases"/>
    <property type="match status" value="1"/>
</dbReference>
<dbReference type="SUPFAM" id="SSF52540">
    <property type="entry name" value="P-loop containing nucleoside triphosphate hydrolases"/>
    <property type="match status" value="1"/>
</dbReference>
<dbReference type="InterPro" id="IPR027417">
    <property type="entry name" value="P-loop_NTPase"/>
</dbReference>
<sequence>MFLIATAGHIDHGKTALIRALTGTETDRLPQEKARGISIDLGFAYWTDVAGTVGFVDVPGHERFIPTMLSGAGAADFALLVVAADDGIMPQTLEHLDILDLLGVRQGAVALTKSDLANPERIASLDCEITRTLAGTALGGSPILPVSAATGVGIDALARLLRQAATRPRLDREAGLGFRLAIDKAFTVPGAGTVVSGAIRDGAVAVGDELILAPSGETVRVRGLQAAGRQVPRAVAGDRCAINLRGVALDQVRRGDWLLAPGQLCASQRLTVDLRISGTVANGIRHNSQMHLHIGTADMPCRVLLHGRSTLTAGESGVAHLVTARPVCAVAGDAVVLRDAAARQTLAGG</sequence>
<keyword evidence="4" id="KW-0547">Nucleotide-binding</keyword>
<keyword evidence="3" id="KW-0963">Cytoplasm</keyword>
<dbReference type="CDD" id="cd15491">
    <property type="entry name" value="selB_III"/>
    <property type="match status" value="1"/>
</dbReference>
<dbReference type="SUPFAM" id="SSF50465">
    <property type="entry name" value="EF-Tu/eEF-1alpha/eIF2-gamma C-terminal domain"/>
    <property type="match status" value="1"/>
</dbReference>
<dbReference type="InterPro" id="IPR009000">
    <property type="entry name" value="Transl_B-barrel_sf"/>
</dbReference>
<dbReference type="GO" id="GO:0003924">
    <property type="term" value="F:GTPase activity"/>
    <property type="evidence" value="ECO:0007669"/>
    <property type="project" value="InterPro"/>
</dbReference>
<proteinExistence type="predicted"/>
<protein>
    <recommendedName>
        <fullName evidence="2">Selenocysteine-specific elongation factor</fullName>
    </recommendedName>
    <alternativeName>
        <fullName evidence="8">SelB translation factor</fullName>
    </alternativeName>
</protein>
<comment type="subcellular location">
    <subcellularLocation>
        <location evidence="1">Cytoplasm</location>
    </subcellularLocation>
</comment>
<dbReference type="AlphaFoldDB" id="A0A3D8PCN6"/>
<evidence type="ECO:0000256" key="3">
    <source>
        <dbReference type="ARBA" id="ARBA00022490"/>
    </source>
</evidence>
<dbReference type="InterPro" id="IPR004161">
    <property type="entry name" value="EFTu-like_2"/>
</dbReference>
<dbReference type="SUPFAM" id="SSF50447">
    <property type="entry name" value="Translation proteins"/>
    <property type="match status" value="1"/>
</dbReference>
<keyword evidence="10" id="KW-0251">Elongation factor</keyword>
<evidence type="ECO:0000256" key="6">
    <source>
        <dbReference type="ARBA" id="ARBA00023134"/>
    </source>
</evidence>
<feature type="domain" description="Tr-type G" evidence="9">
    <location>
        <begin position="1"/>
        <end position="169"/>
    </location>
</feature>
<keyword evidence="11" id="KW-1185">Reference proteome</keyword>
<dbReference type="Gene3D" id="2.40.30.10">
    <property type="entry name" value="Translation factors"/>
    <property type="match status" value="1"/>
</dbReference>
<dbReference type="NCBIfam" id="TIGR00475">
    <property type="entry name" value="selB"/>
    <property type="match status" value="1"/>
</dbReference>
<evidence type="ECO:0000256" key="2">
    <source>
        <dbReference type="ARBA" id="ARBA00015953"/>
    </source>
</evidence>
<comment type="function">
    <text evidence="7">Translation factor necessary for the incorporation of selenocysteine into proteins. It probably replaces EF-Tu for the insertion of selenocysteine directed by the UGA codon. SelB binds GTP and GDP.</text>
</comment>
<evidence type="ECO:0000256" key="4">
    <source>
        <dbReference type="ARBA" id="ARBA00022741"/>
    </source>
</evidence>
<evidence type="ECO:0000256" key="5">
    <source>
        <dbReference type="ARBA" id="ARBA00022917"/>
    </source>
</evidence>
<dbReference type="InterPro" id="IPR050055">
    <property type="entry name" value="EF-Tu_GTPase"/>
</dbReference>
<dbReference type="PROSITE" id="PS51722">
    <property type="entry name" value="G_TR_2"/>
    <property type="match status" value="1"/>
</dbReference>
<keyword evidence="5" id="KW-0648">Protein biosynthesis</keyword>
<dbReference type="RefSeq" id="WP_115756080.1">
    <property type="nucleotide sequence ID" value="NZ_QFCQ01000059.1"/>
</dbReference>
<comment type="caution">
    <text evidence="10">The sequence shown here is derived from an EMBL/GenBank/DDBJ whole genome shotgun (WGS) entry which is preliminary data.</text>
</comment>
<dbReference type="InterPro" id="IPR004535">
    <property type="entry name" value="Transl_elong_SelB"/>
</dbReference>